<feature type="modified residue" description="4-aspartylphosphate" evidence="6">
    <location>
        <position position="53"/>
    </location>
</feature>
<evidence type="ECO:0000259" key="8">
    <source>
        <dbReference type="PROSITE" id="PS50110"/>
    </source>
</evidence>
<dbReference type="STRING" id="1817864.A2Z21_00940"/>
<evidence type="ECO:0000313" key="10">
    <source>
        <dbReference type="EMBL" id="OGF54725.1"/>
    </source>
</evidence>
<keyword evidence="3" id="KW-0805">Transcription regulation</keyword>
<sequence length="231" mass="25952">MSKRILVVDDEYEVVKLVRAYLEEAGFRVAVASDGPSAVAQFATYQPALVILDLMLPGLDGLEVARRIRRGSEVPIIMLTARTDEADRVAGLELGADDYVIKPFSARELVSRVRAVLRRAEGGLPKQKLLEANEIRVDLDKHEVSVRGQVVELTPMEFDLLAFLMQHPGRVFTRLQLLEAVRGAAYESFDRSIDAHIKRLRQKIEHDPKAPRYVLTVFGVGYKFASPRDQL</sequence>
<dbReference type="InterPro" id="IPR011006">
    <property type="entry name" value="CheY-like_superfamily"/>
</dbReference>
<keyword evidence="4 7" id="KW-0238">DNA-binding</keyword>
<keyword evidence="2" id="KW-0902">Two-component regulatory system</keyword>
<proteinExistence type="predicted"/>
<dbReference type="SMART" id="SM00862">
    <property type="entry name" value="Trans_reg_C"/>
    <property type="match status" value="1"/>
</dbReference>
<dbReference type="PANTHER" id="PTHR48111:SF4">
    <property type="entry name" value="DNA-BINDING DUAL TRANSCRIPTIONAL REGULATOR OMPR"/>
    <property type="match status" value="1"/>
</dbReference>
<dbReference type="Gene3D" id="6.10.250.690">
    <property type="match status" value="1"/>
</dbReference>
<dbReference type="CDD" id="cd17574">
    <property type="entry name" value="REC_OmpR"/>
    <property type="match status" value="1"/>
</dbReference>
<dbReference type="Pfam" id="PF00486">
    <property type="entry name" value="Trans_reg_C"/>
    <property type="match status" value="1"/>
</dbReference>
<dbReference type="FunFam" id="1.10.10.10:FF:000018">
    <property type="entry name" value="DNA-binding response regulator ResD"/>
    <property type="match status" value="1"/>
</dbReference>
<comment type="caution">
    <text evidence="10">The sequence shown here is derived from an EMBL/GenBank/DDBJ whole genome shotgun (WGS) entry which is preliminary data.</text>
</comment>
<dbReference type="GO" id="GO:0032993">
    <property type="term" value="C:protein-DNA complex"/>
    <property type="evidence" value="ECO:0007669"/>
    <property type="project" value="TreeGrafter"/>
</dbReference>
<dbReference type="SUPFAM" id="SSF52172">
    <property type="entry name" value="CheY-like"/>
    <property type="match status" value="1"/>
</dbReference>
<dbReference type="CDD" id="cd00383">
    <property type="entry name" value="trans_reg_C"/>
    <property type="match status" value="1"/>
</dbReference>
<evidence type="ECO:0000256" key="4">
    <source>
        <dbReference type="ARBA" id="ARBA00023125"/>
    </source>
</evidence>
<evidence type="ECO:0000256" key="3">
    <source>
        <dbReference type="ARBA" id="ARBA00023015"/>
    </source>
</evidence>
<dbReference type="SMART" id="SM00448">
    <property type="entry name" value="REC"/>
    <property type="match status" value="1"/>
</dbReference>
<feature type="domain" description="Response regulatory" evidence="8">
    <location>
        <begin position="4"/>
        <end position="117"/>
    </location>
</feature>
<evidence type="ECO:0000256" key="6">
    <source>
        <dbReference type="PROSITE-ProRule" id="PRU00169"/>
    </source>
</evidence>
<name>A0A1F5UUA0_FRAXR</name>
<organism evidence="10 11">
    <name type="scientific">Fraserbacteria sp. (strain RBG_16_55_9)</name>
    <dbReference type="NCBI Taxonomy" id="1817864"/>
    <lineage>
        <taxon>Bacteria</taxon>
        <taxon>Candidatus Fraseribacteriota</taxon>
    </lineage>
</organism>
<protein>
    <submittedName>
        <fullName evidence="10">DNA-binding response regulator</fullName>
    </submittedName>
</protein>
<dbReference type="InterPro" id="IPR036388">
    <property type="entry name" value="WH-like_DNA-bd_sf"/>
</dbReference>
<dbReference type="Pfam" id="PF00072">
    <property type="entry name" value="Response_reg"/>
    <property type="match status" value="1"/>
</dbReference>
<keyword evidence="5" id="KW-0804">Transcription</keyword>
<dbReference type="GO" id="GO:0000156">
    <property type="term" value="F:phosphorelay response regulator activity"/>
    <property type="evidence" value="ECO:0007669"/>
    <property type="project" value="TreeGrafter"/>
</dbReference>
<dbReference type="Proteomes" id="UP000179157">
    <property type="component" value="Unassembled WGS sequence"/>
</dbReference>
<gene>
    <name evidence="10" type="ORF">A2Z21_00940</name>
</gene>
<evidence type="ECO:0000256" key="7">
    <source>
        <dbReference type="PROSITE-ProRule" id="PRU01091"/>
    </source>
</evidence>
<evidence type="ECO:0000256" key="1">
    <source>
        <dbReference type="ARBA" id="ARBA00022553"/>
    </source>
</evidence>
<feature type="domain" description="OmpR/PhoB-type" evidence="9">
    <location>
        <begin position="127"/>
        <end position="226"/>
    </location>
</feature>
<dbReference type="Gene3D" id="1.10.10.10">
    <property type="entry name" value="Winged helix-like DNA-binding domain superfamily/Winged helix DNA-binding domain"/>
    <property type="match status" value="1"/>
</dbReference>
<dbReference type="FunFam" id="3.40.50.2300:FF:000001">
    <property type="entry name" value="DNA-binding response regulator PhoB"/>
    <property type="match status" value="1"/>
</dbReference>
<dbReference type="PROSITE" id="PS50110">
    <property type="entry name" value="RESPONSE_REGULATORY"/>
    <property type="match status" value="1"/>
</dbReference>
<accession>A0A1F5UUA0</accession>
<dbReference type="GO" id="GO:0005829">
    <property type="term" value="C:cytosol"/>
    <property type="evidence" value="ECO:0007669"/>
    <property type="project" value="TreeGrafter"/>
</dbReference>
<dbReference type="PANTHER" id="PTHR48111">
    <property type="entry name" value="REGULATOR OF RPOS"/>
    <property type="match status" value="1"/>
</dbReference>
<dbReference type="InterPro" id="IPR001789">
    <property type="entry name" value="Sig_transdc_resp-reg_receiver"/>
</dbReference>
<dbReference type="EMBL" id="MFGX01000073">
    <property type="protein sequence ID" value="OGF54725.1"/>
    <property type="molecule type" value="Genomic_DNA"/>
</dbReference>
<dbReference type="GO" id="GO:0006355">
    <property type="term" value="P:regulation of DNA-templated transcription"/>
    <property type="evidence" value="ECO:0007669"/>
    <property type="project" value="InterPro"/>
</dbReference>
<dbReference type="AlphaFoldDB" id="A0A1F5UUA0"/>
<evidence type="ECO:0000256" key="2">
    <source>
        <dbReference type="ARBA" id="ARBA00023012"/>
    </source>
</evidence>
<keyword evidence="1 6" id="KW-0597">Phosphoprotein</keyword>
<dbReference type="PROSITE" id="PS51755">
    <property type="entry name" value="OMPR_PHOB"/>
    <property type="match status" value="1"/>
</dbReference>
<evidence type="ECO:0000256" key="5">
    <source>
        <dbReference type="ARBA" id="ARBA00023163"/>
    </source>
</evidence>
<dbReference type="GO" id="GO:0000976">
    <property type="term" value="F:transcription cis-regulatory region binding"/>
    <property type="evidence" value="ECO:0007669"/>
    <property type="project" value="TreeGrafter"/>
</dbReference>
<evidence type="ECO:0000259" key="9">
    <source>
        <dbReference type="PROSITE" id="PS51755"/>
    </source>
</evidence>
<evidence type="ECO:0000313" key="11">
    <source>
        <dbReference type="Proteomes" id="UP000179157"/>
    </source>
</evidence>
<dbReference type="Gene3D" id="3.40.50.2300">
    <property type="match status" value="1"/>
</dbReference>
<reference evidence="10 11" key="1">
    <citation type="journal article" date="2016" name="Nat. Commun.">
        <title>Thousands of microbial genomes shed light on interconnected biogeochemical processes in an aquifer system.</title>
        <authorList>
            <person name="Anantharaman K."/>
            <person name="Brown C.T."/>
            <person name="Hug L.A."/>
            <person name="Sharon I."/>
            <person name="Castelle C.J."/>
            <person name="Probst A.J."/>
            <person name="Thomas B.C."/>
            <person name="Singh A."/>
            <person name="Wilkins M.J."/>
            <person name="Karaoz U."/>
            <person name="Brodie E.L."/>
            <person name="Williams K.H."/>
            <person name="Hubbard S.S."/>
            <person name="Banfield J.F."/>
        </authorList>
    </citation>
    <scope>NUCLEOTIDE SEQUENCE [LARGE SCALE GENOMIC DNA]</scope>
    <source>
        <strain evidence="11">RBG_16_55_9</strain>
    </source>
</reference>
<feature type="DNA-binding region" description="OmpR/PhoB-type" evidence="7">
    <location>
        <begin position="127"/>
        <end position="226"/>
    </location>
</feature>
<dbReference type="InterPro" id="IPR001867">
    <property type="entry name" value="OmpR/PhoB-type_DNA-bd"/>
</dbReference>
<dbReference type="InterPro" id="IPR039420">
    <property type="entry name" value="WalR-like"/>
</dbReference>